<comment type="caution">
    <text evidence="1">The sequence shown here is derived from an EMBL/GenBank/DDBJ whole genome shotgun (WGS) entry which is preliminary data.</text>
</comment>
<name>A0A4Q5BCV1_9BIFI</name>
<evidence type="ECO:0000313" key="2">
    <source>
        <dbReference type="Proteomes" id="UP000293268"/>
    </source>
</evidence>
<sequence>MTQTETTIQDTETIDLTQAALQLADLKTRKNAIDQQITDLTALILRHTQNGRYETGDLTLTVTAGNRTIDPVKFMTQFPVEQYPEYYELKPKALSKVEKLEGSARIAGCVRQGARRVTVK</sequence>
<dbReference type="EMBL" id="SBKU01000007">
    <property type="protein sequence ID" value="RYQ68422.1"/>
    <property type="molecule type" value="Genomic_DNA"/>
</dbReference>
<proteinExistence type="predicted"/>
<reference evidence="1 2" key="1">
    <citation type="submission" date="2019-01" db="EMBL/GenBank/DDBJ databases">
        <title>Unveiling genomic diversity among members of the Bifidobacterium pseudolongum species, a widely distributed gut commensal of the animal kingdom.</title>
        <authorList>
            <person name="Lugli G.A."/>
            <person name="Duranti S."/>
            <person name="Albert K."/>
            <person name="Mancabelli L."/>
            <person name="Napoli S."/>
            <person name="Viappiani A."/>
            <person name="Anzalone R."/>
            <person name="Longhi G."/>
            <person name="Milani C."/>
            <person name="Turroni F."/>
            <person name="Alessandri G."/>
            <person name="Sela D.A."/>
            <person name="Van Sinderen D."/>
            <person name="Ventura M."/>
        </authorList>
    </citation>
    <scope>NUCLEOTIDE SEQUENCE [LARGE SCALE GENOMIC DNA]</scope>
    <source>
        <strain evidence="1 2">2072B</strain>
    </source>
</reference>
<accession>A0A4Q5BCV1</accession>
<dbReference type="Proteomes" id="UP000293268">
    <property type="component" value="Unassembled WGS sequence"/>
</dbReference>
<protein>
    <submittedName>
        <fullName evidence="1">Uncharacterized protein</fullName>
    </submittedName>
</protein>
<evidence type="ECO:0000313" key="1">
    <source>
        <dbReference type="EMBL" id="RYQ68422.1"/>
    </source>
</evidence>
<dbReference type="AlphaFoldDB" id="A0A4Q5BCV1"/>
<organism evidence="1 2">
    <name type="scientific">Bifidobacterium pseudolongum subsp. globosum</name>
    <dbReference type="NCBI Taxonomy" id="1690"/>
    <lineage>
        <taxon>Bacteria</taxon>
        <taxon>Bacillati</taxon>
        <taxon>Actinomycetota</taxon>
        <taxon>Actinomycetes</taxon>
        <taxon>Bifidobacteriales</taxon>
        <taxon>Bifidobacteriaceae</taxon>
        <taxon>Bifidobacterium</taxon>
    </lineage>
</organism>
<gene>
    <name evidence="1" type="ORF">PG2072B_1025</name>
</gene>
<dbReference type="RefSeq" id="WP_129913189.1">
    <property type="nucleotide sequence ID" value="NZ_SBKU01000007.1"/>
</dbReference>